<sequence>MAHRVVETHTIRKSQDSRSNPYINQYELISILGEGMHGKVMLARDTASPTKDKVAIKVMRRVDPHNRRLPRSSKPDVLPPTAQQETESKIRREIAVMKKCTHQNLVRLLEVIDDPASKKVYLVMENLAGGEVKWRSRDHSEPVLELSQIQRIMRDVTLGLEYLHHQGIIHRDIKPANLLWTEDRQSVKICDFGVSHFAAPSDLNDVGLSKTAGSPAFFAPELCKIPDISFDNLYSPQSSRDPVPSTSSLLHIPPITKQIDIWALGVTLYCLLFGKPPWQGHTEYQMFRAICSDDFEIPDTMARDRILTGGRTRRHEGKELGWCIVSLLEGLLEKDQEKRVSLADVKKIPWVQYGVREPERWLRETAPNKHNRVVITDEDAQSAIKQAKFSYYPLFLARVVKVANKIKRVPLHLSRSSTTKANDALMQTSPDPLSILARAQEKSALGWRNPATFSNSQPPSLSKANGQRTRDAVERKTKRFTISSSSPLPKTAASSNRRRNSTAGLSEDHNPPNGEAQRPLHTSSTPRVWGKRRQSDSLHAPSSSTRHLSFFKGNSSTSVSAPISTSTPNELQQPTTKGNLKQKLSRVMRSSSMKRKFTLDGSLGSSLTKRISLDGERQASRKKRTSAETLNVLRSTETESLGLTHTMRASSWGSPGDPDEHVDDDTGLSFDLSVSGASGSGMGVVGIQDFNKSVVRIGAGGYIDSPSSGNSNEYLSDNSQSISPNSDSSISSESTTRQPQLEPYHHPPRVTSPLARPYATASEDEGYSSEVFEDTGPEDGNSSDEDVIQLKTRRPSTVLHRSTNASPLR</sequence>
<dbReference type="Gene3D" id="1.10.510.10">
    <property type="entry name" value="Transferase(Phosphotransferase) domain 1"/>
    <property type="match status" value="1"/>
</dbReference>
<feature type="binding site" evidence="3">
    <location>
        <position position="57"/>
    </location>
    <ligand>
        <name>ATP</name>
        <dbReference type="ChEBI" id="CHEBI:30616"/>
    </ligand>
</feature>
<gene>
    <name evidence="6" type="ORF">Clacol_002570</name>
</gene>
<feature type="region of interest" description="Disordered" evidence="4">
    <location>
        <begin position="703"/>
        <end position="809"/>
    </location>
</feature>
<organism evidence="6 7">
    <name type="scientific">Clathrus columnatus</name>
    <dbReference type="NCBI Taxonomy" id="1419009"/>
    <lineage>
        <taxon>Eukaryota</taxon>
        <taxon>Fungi</taxon>
        <taxon>Dikarya</taxon>
        <taxon>Basidiomycota</taxon>
        <taxon>Agaricomycotina</taxon>
        <taxon>Agaricomycetes</taxon>
        <taxon>Phallomycetidae</taxon>
        <taxon>Phallales</taxon>
        <taxon>Clathraceae</taxon>
        <taxon>Clathrus</taxon>
    </lineage>
</organism>
<dbReference type="AlphaFoldDB" id="A0AAV5A130"/>
<evidence type="ECO:0000313" key="6">
    <source>
        <dbReference type="EMBL" id="GJJ08356.1"/>
    </source>
</evidence>
<proteinExistence type="predicted"/>
<dbReference type="PANTHER" id="PTHR24346">
    <property type="entry name" value="MAP/MICROTUBULE AFFINITY-REGULATING KINASE"/>
    <property type="match status" value="1"/>
</dbReference>
<accession>A0AAV5A130</accession>
<feature type="compositionally biased region" description="Acidic residues" evidence="4">
    <location>
        <begin position="762"/>
        <end position="787"/>
    </location>
</feature>
<feature type="region of interest" description="Disordered" evidence="4">
    <location>
        <begin position="448"/>
        <end position="601"/>
    </location>
</feature>
<dbReference type="InterPro" id="IPR011009">
    <property type="entry name" value="Kinase-like_dom_sf"/>
</dbReference>
<feature type="compositionally biased region" description="Polar residues" evidence="4">
    <location>
        <begin position="799"/>
        <end position="809"/>
    </location>
</feature>
<name>A0AAV5A130_9AGAM</name>
<evidence type="ECO:0000256" key="1">
    <source>
        <dbReference type="ARBA" id="ARBA00022741"/>
    </source>
</evidence>
<dbReference type="GO" id="GO:0035556">
    <property type="term" value="P:intracellular signal transduction"/>
    <property type="evidence" value="ECO:0007669"/>
    <property type="project" value="TreeGrafter"/>
</dbReference>
<dbReference type="Gene3D" id="3.30.200.20">
    <property type="entry name" value="Phosphorylase Kinase, domain 1"/>
    <property type="match status" value="1"/>
</dbReference>
<dbReference type="PROSITE" id="PS50011">
    <property type="entry name" value="PROTEIN_KINASE_DOM"/>
    <property type="match status" value="1"/>
</dbReference>
<keyword evidence="2 3" id="KW-0067">ATP-binding</keyword>
<feature type="region of interest" description="Disordered" evidence="4">
    <location>
        <begin position="647"/>
        <end position="668"/>
    </location>
</feature>
<dbReference type="InterPro" id="IPR000719">
    <property type="entry name" value="Prot_kinase_dom"/>
</dbReference>
<dbReference type="PROSITE" id="PS00107">
    <property type="entry name" value="PROTEIN_KINASE_ATP"/>
    <property type="match status" value="1"/>
</dbReference>
<protein>
    <recommendedName>
        <fullName evidence="5">Protein kinase domain-containing protein</fullName>
    </recommendedName>
</protein>
<dbReference type="Pfam" id="PF00069">
    <property type="entry name" value="Pkinase"/>
    <property type="match status" value="2"/>
</dbReference>
<dbReference type="GO" id="GO:0004674">
    <property type="term" value="F:protein serine/threonine kinase activity"/>
    <property type="evidence" value="ECO:0007669"/>
    <property type="project" value="TreeGrafter"/>
</dbReference>
<feature type="compositionally biased region" description="Low complexity" evidence="4">
    <location>
        <begin position="716"/>
        <end position="739"/>
    </location>
</feature>
<evidence type="ECO:0000313" key="7">
    <source>
        <dbReference type="Proteomes" id="UP001050691"/>
    </source>
</evidence>
<evidence type="ECO:0000256" key="2">
    <source>
        <dbReference type="ARBA" id="ARBA00022840"/>
    </source>
</evidence>
<dbReference type="SUPFAM" id="SSF56112">
    <property type="entry name" value="Protein kinase-like (PK-like)"/>
    <property type="match status" value="1"/>
</dbReference>
<reference evidence="6" key="1">
    <citation type="submission" date="2021-10" db="EMBL/GenBank/DDBJ databases">
        <title>De novo Genome Assembly of Clathrus columnatus (Basidiomycota, Fungi) Using Illumina and Nanopore Sequence Data.</title>
        <authorList>
            <person name="Ogiso-Tanaka E."/>
            <person name="Itagaki H."/>
            <person name="Hosoya T."/>
            <person name="Hosaka K."/>
        </authorList>
    </citation>
    <scope>NUCLEOTIDE SEQUENCE</scope>
    <source>
        <strain evidence="6">MO-923</strain>
    </source>
</reference>
<feature type="compositionally biased region" description="Polar residues" evidence="4">
    <location>
        <begin position="480"/>
        <end position="495"/>
    </location>
</feature>
<dbReference type="EMBL" id="BPWL01000003">
    <property type="protein sequence ID" value="GJJ08356.1"/>
    <property type="molecule type" value="Genomic_DNA"/>
</dbReference>
<keyword evidence="1 3" id="KW-0547">Nucleotide-binding</keyword>
<evidence type="ECO:0000256" key="4">
    <source>
        <dbReference type="SAM" id="MobiDB-lite"/>
    </source>
</evidence>
<evidence type="ECO:0000259" key="5">
    <source>
        <dbReference type="PROSITE" id="PS50011"/>
    </source>
</evidence>
<keyword evidence="7" id="KW-1185">Reference proteome</keyword>
<feature type="compositionally biased region" description="Polar residues" evidence="4">
    <location>
        <begin position="705"/>
        <end position="715"/>
    </location>
</feature>
<dbReference type="GO" id="GO:0005524">
    <property type="term" value="F:ATP binding"/>
    <property type="evidence" value="ECO:0007669"/>
    <property type="project" value="UniProtKB-UniRule"/>
</dbReference>
<feature type="compositionally biased region" description="Polar residues" evidence="4">
    <location>
        <begin position="451"/>
        <end position="467"/>
    </location>
</feature>
<dbReference type="SMART" id="SM00220">
    <property type="entry name" value="S_TKc"/>
    <property type="match status" value="1"/>
</dbReference>
<dbReference type="Proteomes" id="UP001050691">
    <property type="component" value="Unassembled WGS sequence"/>
</dbReference>
<feature type="compositionally biased region" description="Polar residues" evidence="4">
    <location>
        <begin position="568"/>
        <end position="579"/>
    </location>
</feature>
<dbReference type="InterPro" id="IPR017441">
    <property type="entry name" value="Protein_kinase_ATP_BS"/>
</dbReference>
<dbReference type="CDD" id="cd14008">
    <property type="entry name" value="STKc_LKB1_CaMKK"/>
    <property type="match status" value="1"/>
</dbReference>
<dbReference type="PANTHER" id="PTHR24346:SF77">
    <property type="entry name" value="SERINE THREONINE PROTEIN KINASE"/>
    <property type="match status" value="1"/>
</dbReference>
<feature type="domain" description="Protein kinase" evidence="5">
    <location>
        <begin position="26"/>
        <end position="351"/>
    </location>
</feature>
<feature type="compositionally biased region" description="Low complexity" evidence="4">
    <location>
        <begin position="555"/>
        <end position="567"/>
    </location>
</feature>
<dbReference type="GO" id="GO:0005737">
    <property type="term" value="C:cytoplasm"/>
    <property type="evidence" value="ECO:0007669"/>
    <property type="project" value="TreeGrafter"/>
</dbReference>
<evidence type="ECO:0000256" key="3">
    <source>
        <dbReference type="PROSITE-ProRule" id="PRU10141"/>
    </source>
</evidence>
<comment type="caution">
    <text evidence="6">The sequence shown here is derived from an EMBL/GenBank/DDBJ whole genome shotgun (WGS) entry which is preliminary data.</text>
</comment>
<feature type="region of interest" description="Disordered" evidence="4">
    <location>
        <begin position="62"/>
        <end position="87"/>
    </location>
</feature>